<accession>A0A177BYA3</accession>
<dbReference type="InParanoid" id="A0A177BYA3"/>
<dbReference type="GO" id="GO:0015031">
    <property type="term" value="P:protein transport"/>
    <property type="evidence" value="ECO:0007669"/>
    <property type="project" value="UniProtKB-KW"/>
</dbReference>
<dbReference type="STRING" id="1460663.A0A177BYA3"/>
<dbReference type="PANTHER" id="PTHR14957:SF1">
    <property type="entry name" value="UBIQUITIN-LIKE-CONJUGATING ENZYME ATG10"/>
    <property type="match status" value="1"/>
</dbReference>
<dbReference type="Gene3D" id="3.30.1460.50">
    <property type="match status" value="1"/>
</dbReference>
<dbReference type="GO" id="GO:0061651">
    <property type="term" value="F:Atg12 conjugating enzyme activity"/>
    <property type="evidence" value="ECO:0007669"/>
    <property type="project" value="TreeGrafter"/>
</dbReference>
<gene>
    <name evidence="9" type="ORF">CC84DRAFT_1168450</name>
</gene>
<evidence type="ECO:0000256" key="5">
    <source>
        <dbReference type="ARBA" id="ARBA00022927"/>
    </source>
</evidence>
<dbReference type="PANTHER" id="PTHR14957">
    <property type="entry name" value="UBIQUITIN-LIKE-CONJUGATING ENZYME ATG10"/>
    <property type="match status" value="1"/>
</dbReference>
<proteinExistence type="inferred from homology"/>
<dbReference type="GO" id="GO:0005829">
    <property type="term" value="C:cytosol"/>
    <property type="evidence" value="ECO:0007669"/>
    <property type="project" value="TreeGrafter"/>
</dbReference>
<dbReference type="Proteomes" id="UP000077069">
    <property type="component" value="Unassembled WGS sequence"/>
</dbReference>
<keyword evidence="6" id="KW-0072">Autophagy</keyword>
<evidence type="ECO:0000256" key="1">
    <source>
        <dbReference type="ARBA" id="ARBA00005696"/>
    </source>
</evidence>
<reference evidence="9 10" key="1">
    <citation type="submission" date="2016-05" db="EMBL/GenBank/DDBJ databases">
        <title>Comparative analysis of secretome profiles of manganese(II)-oxidizing ascomycete fungi.</title>
        <authorList>
            <consortium name="DOE Joint Genome Institute"/>
            <person name="Zeiner C.A."/>
            <person name="Purvine S.O."/>
            <person name="Zink E.M."/>
            <person name="Wu S."/>
            <person name="Pasa-Tolic L."/>
            <person name="Chaput D.L."/>
            <person name="Haridas S."/>
            <person name="Grigoriev I.V."/>
            <person name="Santelli C.M."/>
            <person name="Hansel C.M."/>
        </authorList>
    </citation>
    <scope>NUCLEOTIDE SEQUENCE [LARGE SCALE GENOMIC DNA]</scope>
    <source>
        <strain evidence="9 10">AP3s5-JAC2a</strain>
    </source>
</reference>
<keyword evidence="3" id="KW-0808">Transferase</keyword>
<keyword evidence="5" id="KW-0653">Protein transport</keyword>
<evidence type="ECO:0000256" key="7">
    <source>
        <dbReference type="ARBA" id="ARBA00029833"/>
    </source>
</evidence>
<dbReference type="OrthoDB" id="4089664at2759"/>
<evidence type="ECO:0000256" key="2">
    <source>
        <dbReference type="ARBA" id="ARBA00021099"/>
    </source>
</evidence>
<protein>
    <recommendedName>
        <fullName evidence="2">Ubiquitin-like-conjugating enzyme ATG10</fullName>
    </recommendedName>
    <alternativeName>
        <fullName evidence="7">Autophagy-related protein 10</fullName>
    </alternativeName>
</protein>
<keyword evidence="10" id="KW-1185">Reference proteome</keyword>
<dbReference type="GO" id="GO:0032446">
    <property type="term" value="P:protein modification by small protein conjugation"/>
    <property type="evidence" value="ECO:0007669"/>
    <property type="project" value="TreeGrafter"/>
</dbReference>
<dbReference type="RefSeq" id="XP_018030698.1">
    <property type="nucleotide sequence ID" value="XM_018179399.1"/>
</dbReference>
<dbReference type="GO" id="GO:0000422">
    <property type="term" value="P:autophagy of mitochondrion"/>
    <property type="evidence" value="ECO:0007669"/>
    <property type="project" value="TreeGrafter"/>
</dbReference>
<evidence type="ECO:0000313" key="9">
    <source>
        <dbReference type="EMBL" id="OAG00333.1"/>
    </source>
</evidence>
<dbReference type="EMBL" id="KV441559">
    <property type="protein sequence ID" value="OAG00333.1"/>
    <property type="molecule type" value="Genomic_DNA"/>
</dbReference>
<keyword evidence="5" id="KW-0813">Transport</keyword>
<evidence type="ECO:0000256" key="8">
    <source>
        <dbReference type="SAM" id="MobiDB-lite"/>
    </source>
</evidence>
<organism evidence="9 10">
    <name type="scientific">Paraphaeosphaeria sporulosa</name>
    <dbReference type="NCBI Taxonomy" id="1460663"/>
    <lineage>
        <taxon>Eukaryota</taxon>
        <taxon>Fungi</taxon>
        <taxon>Dikarya</taxon>
        <taxon>Ascomycota</taxon>
        <taxon>Pezizomycotina</taxon>
        <taxon>Dothideomycetes</taxon>
        <taxon>Pleosporomycetidae</taxon>
        <taxon>Pleosporales</taxon>
        <taxon>Massarineae</taxon>
        <taxon>Didymosphaeriaceae</taxon>
        <taxon>Paraphaeosphaeria</taxon>
    </lineage>
</organism>
<feature type="region of interest" description="Disordered" evidence="8">
    <location>
        <begin position="57"/>
        <end position="80"/>
    </location>
</feature>
<name>A0A177BYA3_9PLEO</name>
<dbReference type="InterPro" id="IPR007135">
    <property type="entry name" value="Atg3/Atg10"/>
</dbReference>
<evidence type="ECO:0000313" key="10">
    <source>
        <dbReference type="Proteomes" id="UP000077069"/>
    </source>
</evidence>
<evidence type="ECO:0000256" key="4">
    <source>
        <dbReference type="ARBA" id="ARBA00022786"/>
    </source>
</evidence>
<evidence type="ECO:0000256" key="6">
    <source>
        <dbReference type="ARBA" id="ARBA00023006"/>
    </source>
</evidence>
<evidence type="ECO:0000256" key="3">
    <source>
        <dbReference type="ARBA" id="ARBA00022679"/>
    </source>
</evidence>
<comment type="similarity">
    <text evidence="1">Belongs to the ATG10 family.</text>
</comment>
<dbReference type="GeneID" id="28762885"/>
<keyword evidence="4" id="KW-0833">Ubl conjugation pathway</keyword>
<dbReference type="Pfam" id="PF03987">
    <property type="entry name" value="Autophagy_act_C"/>
    <property type="match status" value="1"/>
</dbReference>
<dbReference type="GO" id="GO:0000045">
    <property type="term" value="P:autophagosome assembly"/>
    <property type="evidence" value="ECO:0007669"/>
    <property type="project" value="TreeGrafter"/>
</dbReference>
<sequence>MKPVASPPHLSASEFHTACTTLVDSFNALRDTSTKQRWLDISFDPDENNLRISKELTVTRTSHQEHDPHDDPEIDDDDDERITSTANSTPLIHYDVLFSPSYSVPVLYFYVSDTLHRYPPTMDTLYLDIIAREYVDQTKDAGVLGGITVTDHPVLNQPVFFIHPCRTAEVMEASLGGREIPSFEYLLMWIGAMGKTVGLDVQIELVLMAKELIENT</sequence>
<dbReference type="AlphaFoldDB" id="A0A177BYA3"/>
<feature type="compositionally biased region" description="Basic and acidic residues" evidence="8">
    <location>
        <begin position="62"/>
        <end position="71"/>
    </location>
</feature>